<keyword evidence="3" id="KW-1185">Reference proteome</keyword>
<evidence type="ECO:0000313" key="2">
    <source>
        <dbReference type="EMBL" id="PWF46054.1"/>
    </source>
</evidence>
<dbReference type="AlphaFoldDB" id="A0A2U2HIA5"/>
<gene>
    <name evidence="2" type="ORF">C7C56_016825</name>
</gene>
<comment type="caution">
    <text evidence="2">The sequence shown here is derived from an EMBL/GenBank/DDBJ whole genome shotgun (WGS) entry which is preliminary data.</text>
</comment>
<organism evidence="2 3">
    <name type="scientific">Massilia glaciei</name>
    <dbReference type="NCBI Taxonomy" id="1524097"/>
    <lineage>
        <taxon>Bacteria</taxon>
        <taxon>Pseudomonadati</taxon>
        <taxon>Pseudomonadota</taxon>
        <taxon>Betaproteobacteria</taxon>
        <taxon>Burkholderiales</taxon>
        <taxon>Oxalobacteraceae</taxon>
        <taxon>Telluria group</taxon>
        <taxon>Massilia</taxon>
    </lineage>
</organism>
<protein>
    <submittedName>
        <fullName evidence="2">Hemerythrin domain-containing protein</fullName>
    </submittedName>
</protein>
<reference evidence="2 3" key="1">
    <citation type="submission" date="2018-04" db="EMBL/GenBank/DDBJ databases">
        <title>Massilia violaceinigra sp. nov., a novel purple-pigmented bacterium isolated from Tianshan glacier, Xinjiang, China.</title>
        <authorList>
            <person name="Wang H."/>
        </authorList>
    </citation>
    <scope>NUCLEOTIDE SEQUENCE [LARGE SCALE GENOMIC DNA]</scope>
    <source>
        <strain evidence="2 3">B448-2</strain>
    </source>
</reference>
<dbReference type="InterPro" id="IPR012312">
    <property type="entry name" value="Hemerythrin-like"/>
</dbReference>
<dbReference type="EMBL" id="PXWF02000246">
    <property type="protein sequence ID" value="PWF46054.1"/>
    <property type="molecule type" value="Genomic_DNA"/>
</dbReference>
<sequence length="162" mass="18187">MQRRENKMETLSSYMADDHHHCDALMRRASGCVLHGQWSQARDAAAAFQNALERHLLIEERILFPAFEQAIGRAPSPTGVMRAEHLRIRAVAQRMVDSVHALDRDAFDTHAEVLLLVLHQHGEKEEGLVYPMIERVLAPRGRAQVLAAMRGFTALDPCESAA</sequence>
<feature type="domain" description="Hemerythrin-like" evidence="1">
    <location>
        <begin position="12"/>
        <end position="133"/>
    </location>
</feature>
<accession>A0A2U2HIA5</accession>
<dbReference type="Proteomes" id="UP000241421">
    <property type="component" value="Unassembled WGS sequence"/>
</dbReference>
<evidence type="ECO:0000259" key="1">
    <source>
        <dbReference type="Pfam" id="PF01814"/>
    </source>
</evidence>
<dbReference type="Gene3D" id="1.20.120.520">
    <property type="entry name" value="nmb1532 protein domain like"/>
    <property type="match status" value="1"/>
</dbReference>
<proteinExistence type="predicted"/>
<evidence type="ECO:0000313" key="3">
    <source>
        <dbReference type="Proteomes" id="UP000241421"/>
    </source>
</evidence>
<dbReference type="OrthoDB" id="9792554at2"/>
<name>A0A2U2HIA5_9BURK</name>
<dbReference type="Pfam" id="PF01814">
    <property type="entry name" value="Hemerythrin"/>
    <property type="match status" value="1"/>
</dbReference>